<organism evidence="2 3">
    <name type="scientific">Iodidimonas nitroreducens</name>
    <dbReference type="NCBI Taxonomy" id="1236968"/>
    <lineage>
        <taxon>Bacteria</taxon>
        <taxon>Pseudomonadati</taxon>
        <taxon>Pseudomonadota</taxon>
        <taxon>Alphaproteobacteria</taxon>
        <taxon>Iodidimonadales</taxon>
        <taxon>Iodidimonadaceae</taxon>
        <taxon>Iodidimonas</taxon>
    </lineage>
</organism>
<dbReference type="InterPro" id="IPR032508">
    <property type="entry name" value="FecR_C"/>
</dbReference>
<proteinExistence type="predicted"/>
<dbReference type="Gene3D" id="3.55.50.30">
    <property type="match status" value="1"/>
</dbReference>
<sequence length="92" mass="10436">MISVLDPQQLQQRLLWRQGQLVFDADPLARVIDEISRYTPIKIVISDPQLLDMPISGHFKAGEVDALLDALEQGFGLRIEKYGQRLVYVSQA</sequence>
<dbReference type="EMBL" id="BKCN01000013">
    <property type="protein sequence ID" value="GER04780.1"/>
    <property type="molecule type" value="Genomic_DNA"/>
</dbReference>
<dbReference type="AlphaFoldDB" id="A0A5A7NBB4"/>
<comment type="caution">
    <text evidence="2">The sequence shown here is derived from an EMBL/GenBank/DDBJ whole genome shotgun (WGS) entry which is preliminary data.</text>
</comment>
<gene>
    <name evidence="2" type="ORF">JCM17846_24620</name>
</gene>
<protein>
    <recommendedName>
        <fullName evidence="1">Protein FecR C-terminal domain-containing protein</fullName>
    </recommendedName>
</protein>
<feature type="domain" description="Protein FecR C-terminal" evidence="1">
    <location>
        <begin position="21"/>
        <end position="85"/>
    </location>
</feature>
<dbReference type="Pfam" id="PF16344">
    <property type="entry name" value="FecR_C"/>
    <property type="match status" value="1"/>
</dbReference>
<keyword evidence="3" id="KW-1185">Reference proteome</keyword>
<evidence type="ECO:0000313" key="2">
    <source>
        <dbReference type="EMBL" id="GER04780.1"/>
    </source>
</evidence>
<name>A0A5A7NBB4_9PROT</name>
<evidence type="ECO:0000313" key="3">
    <source>
        <dbReference type="Proteomes" id="UP000324996"/>
    </source>
</evidence>
<dbReference type="RefSeq" id="WP_313981642.1">
    <property type="nucleotide sequence ID" value="NZ_BKCN01000013.1"/>
</dbReference>
<dbReference type="Proteomes" id="UP000324996">
    <property type="component" value="Unassembled WGS sequence"/>
</dbReference>
<accession>A0A5A7NBB4</accession>
<evidence type="ECO:0000259" key="1">
    <source>
        <dbReference type="Pfam" id="PF16344"/>
    </source>
</evidence>
<reference evidence="2 3" key="1">
    <citation type="submission" date="2019-09" db="EMBL/GenBank/DDBJ databases">
        <title>NBRP : Genome information of microbial organism related human and environment.</title>
        <authorList>
            <person name="Hattori M."/>
            <person name="Oshima K."/>
            <person name="Inaba H."/>
            <person name="Suda W."/>
            <person name="Sakamoto M."/>
            <person name="Iino T."/>
            <person name="Kitahara M."/>
            <person name="Oshida Y."/>
            <person name="Iida T."/>
            <person name="Kudo T."/>
            <person name="Itoh T."/>
            <person name="Ohkuma M."/>
        </authorList>
    </citation>
    <scope>NUCLEOTIDE SEQUENCE [LARGE SCALE GENOMIC DNA]</scope>
    <source>
        <strain evidence="2 3">Q-1</strain>
    </source>
</reference>